<dbReference type="EMBL" id="UFRQ01000003">
    <property type="protein sequence ID" value="SUT94944.1"/>
    <property type="molecule type" value="Genomic_DNA"/>
</dbReference>
<dbReference type="OrthoDB" id="5688063at2"/>
<name>A0A380U1K2_9PAST</name>
<protein>
    <submittedName>
        <fullName evidence="1">Uncharacterized lipoprotein yceB</fullName>
    </submittedName>
</protein>
<evidence type="ECO:0000313" key="1">
    <source>
        <dbReference type="EMBL" id="SUT94944.1"/>
    </source>
</evidence>
<proteinExistence type="predicted"/>
<evidence type="ECO:0000313" key="2">
    <source>
        <dbReference type="Proteomes" id="UP000254649"/>
    </source>
</evidence>
<dbReference type="Gene3D" id="3.15.10.40">
    <property type="entry name" value="Uncharacterised protein PF07273, DUF1439"/>
    <property type="match status" value="1"/>
</dbReference>
<keyword evidence="1" id="KW-0449">Lipoprotein</keyword>
<sequence>MVKNLLKSFIFFIILSLGIIQSVQAFSVSEDEVNNYLAKKGEIADKLGFPGLFSLDYKLNNLTTRIGQNNSERVEISGAMDSILGIQKQELTGKLNLTIDTIPYYDAEKGAVYLRDIRILKWSGEPQKYMEKLQPIMPFINQGVAALMMAMPIYTLDESKPRDALIKKFAKGIRVEQGRLSLDAGVL</sequence>
<accession>A0A380U1K2</accession>
<organism evidence="1 2">
    <name type="scientific">[Actinobacillus] rossii</name>
    <dbReference type="NCBI Taxonomy" id="123820"/>
    <lineage>
        <taxon>Bacteria</taxon>
        <taxon>Pseudomonadati</taxon>
        <taxon>Pseudomonadota</taxon>
        <taxon>Gammaproteobacteria</taxon>
        <taxon>Pasteurellales</taxon>
        <taxon>Pasteurellaceae</taxon>
    </lineage>
</organism>
<reference evidence="1 2" key="1">
    <citation type="submission" date="2018-06" db="EMBL/GenBank/DDBJ databases">
        <authorList>
            <consortium name="Pathogen Informatics"/>
            <person name="Doyle S."/>
        </authorList>
    </citation>
    <scope>NUCLEOTIDE SEQUENCE [LARGE SCALE GENOMIC DNA]</scope>
    <source>
        <strain evidence="1 2">NCTC10801</strain>
    </source>
</reference>
<dbReference type="Pfam" id="PF07273">
    <property type="entry name" value="DUF1439"/>
    <property type="match status" value="1"/>
</dbReference>
<dbReference type="Proteomes" id="UP000254649">
    <property type="component" value="Unassembled WGS sequence"/>
</dbReference>
<dbReference type="AlphaFoldDB" id="A0A380U1K2"/>
<dbReference type="InterPro" id="IPR010835">
    <property type="entry name" value="DUF1439"/>
</dbReference>
<gene>
    <name evidence="1" type="primary">yceB</name>
    <name evidence="1" type="ORF">NCTC10801_02337</name>
</gene>
<keyword evidence="2" id="KW-1185">Reference proteome</keyword>